<dbReference type="GO" id="GO:0015074">
    <property type="term" value="P:DNA integration"/>
    <property type="evidence" value="ECO:0007669"/>
    <property type="project" value="InterPro"/>
</dbReference>
<evidence type="ECO:0000313" key="3">
    <source>
        <dbReference type="EMBL" id="OLP96798.1"/>
    </source>
</evidence>
<feature type="region of interest" description="Disordered" evidence="1">
    <location>
        <begin position="191"/>
        <end position="228"/>
    </location>
</feature>
<feature type="compositionally biased region" description="Basic residues" evidence="1">
    <location>
        <begin position="1"/>
        <end position="11"/>
    </location>
</feature>
<dbReference type="InterPro" id="IPR001584">
    <property type="entry name" value="Integrase_cat-core"/>
</dbReference>
<comment type="caution">
    <text evidence="3">The sequence shown here is derived from an EMBL/GenBank/DDBJ whole genome shotgun (WGS) entry which is preliminary data.</text>
</comment>
<protein>
    <recommendedName>
        <fullName evidence="2">Integrase catalytic domain-containing protein</fullName>
    </recommendedName>
</protein>
<feature type="region of interest" description="Disordered" evidence="1">
    <location>
        <begin position="1"/>
        <end position="156"/>
    </location>
</feature>
<dbReference type="SUPFAM" id="SSF53098">
    <property type="entry name" value="Ribonuclease H-like"/>
    <property type="match status" value="1"/>
</dbReference>
<accession>A0A1Q9DNQ5</accession>
<keyword evidence="4" id="KW-1185">Reference proteome</keyword>
<feature type="region of interest" description="Disordered" evidence="1">
    <location>
        <begin position="759"/>
        <end position="900"/>
    </location>
</feature>
<organism evidence="3 4">
    <name type="scientific">Symbiodinium microadriaticum</name>
    <name type="common">Dinoflagellate</name>
    <name type="synonym">Zooxanthella microadriatica</name>
    <dbReference type="NCBI Taxonomy" id="2951"/>
    <lineage>
        <taxon>Eukaryota</taxon>
        <taxon>Sar</taxon>
        <taxon>Alveolata</taxon>
        <taxon>Dinophyceae</taxon>
        <taxon>Suessiales</taxon>
        <taxon>Symbiodiniaceae</taxon>
        <taxon>Symbiodinium</taxon>
    </lineage>
</organism>
<dbReference type="EMBL" id="LSRX01000455">
    <property type="protein sequence ID" value="OLP96798.1"/>
    <property type="molecule type" value="Genomic_DNA"/>
</dbReference>
<feature type="compositionally biased region" description="Basic and acidic residues" evidence="1">
    <location>
        <begin position="1072"/>
        <end position="1087"/>
    </location>
</feature>
<feature type="compositionally biased region" description="Acidic residues" evidence="1">
    <location>
        <begin position="2165"/>
        <end position="2175"/>
    </location>
</feature>
<dbReference type="InterPro" id="IPR013103">
    <property type="entry name" value="RVT_2"/>
</dbReference>
<feature type="compositionally biased region" description="Basic and acidic residues" evidence="1">
    <location>
        <begin position="866"/>
        <end position="876"/>
    </location>
</feature>
<feature type="compositionally biased region" description="Low complexity" evidence="1">
    <location>
        <begin position="136"/>
        <end position="149"/>
    </location>
</feature>
<feature type="region of interest" description="Disordered" evidence="1">
    <location>
        <begin position="1858"/>
        <end position="1899"/>
    </location>
</feature>
<feature type="compositionally biased region" description="Low complexity" evidence="1">
    <location>
        <begin position="880"/>
        <end position="893"/>
    </location>
</feature>
<dbReference type="GO" id="GO:0003676">
    <property type="term" value="F:nucleic acid binding"/>
    <property type="evidence" value="ECO:0007669"/>
    <property type="project" value="InterPro"/>
</dbReference>
<dbReference type="Proteomes" id="UP000186817">
    <property type="component" value="Unassembled WGS sequence"/>
</dbReference>
<feature type="region of interest" description="Disordered" evidence="1">
    <location>
        <begin position="1613"/>
        <end position="1641"/>
    </location>
</feature>
<evidence type="ECO:0000313" key="4">
    <source>
        <dbReference type="Proteomes" id="UP000186817"/>
    </source>
</evidence>
<dbReference type="OrthoDB" id="468019at2759"/>
<dbReference type="Pfam" id="PF07727">
    <property type="entry name" value="RVT_2"/>
    <property type="match status" value="1"/>
</dbReference>
<feature type="region of interest" description="Disordered" evidence="1">
    <location>
        <begin position="312"/>
        <end position="333"/>
    </location>
</feature>
<feature type="compositionally biased region" description="Polar residues" evidence="1">
    <location>
        <begin position="796"/>
        <end position="811"/>
    </location>
</feature>
<reference evidence="3 4" key="1">
    <citation type="submission" date="2016-02" db="EMBL/GenBank/DDBJ databases">
        <title>Genome analysis of coral dinoflagellate symbionts highlights evolutionary adaptations to a symbiotic lifestyle.</title>
        <authorList>
            <person name="Aranda M."/>
            <person name="Li Y."/>
            <person name="Liew Y.J."/>
            <person name="Baumgarten S."/>
            <person name="Simakov O."/>
            <person name="Wilson M."/>
            <person name="Piel J."/>
            <person name="Ashoor H."/>
            <person name="Bougouffa S."/>
            <person name="Bajic V.B."/>
            <person name="Ryu T."/>
            <person name="Ravasi T."/>
            <person name="Bayer T."/>
            <person name="Micklem G."/>
            <person name="Kim H."/>
            <person name="Bhak J."/>
            <person name="Lajeunesse T.C."/>
            <person name="Voolstra C.R."/>
        </authorList>
    </citation>
    <scope>NUCLEOTIDE SEQUENCE [LARGE SCALE GENOMIC DNA]</scope>
    <source>
        <strain evidence="3 4">CCMP2467</strain>
    </source>
</reference>
<sequence length="2685" mass="291605">MDTLASRRRKSSSVPPGGRGGGALAAATPIPPDSGDELEPSYEESGTVGTADIQTGNQGEDPSSSRPLPNPFWSEKATMEFQLSQSRPHNLPRSTGRDEDVELHPPYRFPEPAQEVSGRDAGGSEEKDEPKVMHLGRGASSPGSSGKASILERGETAPRVEVRSYALQVTESPVGPSHKDQPGTCYFQIGSDSGDTPFREQVSAKGRSLEGEDVSQKASTAGRSSDVRDVDPSTVAALMQRVKDLEAALVAERSSGDSVSFATSGAFLDLGACERRQHISIMSLCPTEALEKLRKYSRWRSRAEQLKVSLPAAAHEEKEKRQRVRRVKTAEQEGKDDKPAIAAIKSLRVSKLHYVAMLSNPEDAHGGLLDGGATTSLRQAIDLSEWQAASQVTVHLASGETDSLRIAPSGILLAEPSELSKVHVAPIVALHQLIGLGFQVKWTKRGFTLRDPEGSPVRVTLVGGCPEVSKDLALSMIAKIEGAASVSKPNVNRLSGPLEVPVTALATALLAGDAPHPMRWTWLCELLGPQDGRILVKVLDETRVEAVGSKPRFNRRCRRTLSRSEGIVVVVGDPKAYVGTIPSGWQAIRLSHHEVRDAGIPAFLFELAQLGLIRQVVCTDLPSLFPAMCGGSQVPEAQPSSDALVLLRLLHLCGEADRGRKRAGFKVPPLFLCESDNDPQVQALLQASPFQNVRHGVVKSLMYHQHQCREYDGVGKGDASFTRHIANGHLPFRRDCATCLRGCDLSGPYANGNHEKLKKVSGRGGGALAAATPIPPDSGDELEPSYEESGTVGTADVQTGNQGEDPSSSRPLPNPFWSEKATMEFQLSQSRPHNLPRSTGRDEDVELHPPYRFPEPAQEVSGRDAGGSEEKDEPKVMHLGRGASSPGSSGKASILERGETAPRVEVRSYALQVTESPVGPSHKDQPGTCYFQIGSDSGDTPFREQVSAKGRSLEGEDVSQKASTAGRSSDVRDVDPSTVAALMQRVKDLEAALVAERSSGDSVSFATSGAFLDLGACERRQHISIMSLCPTEALEKLRKYSRWRSRAEQLKVSLPAAAHEEKEKRQRVRRVKTAEQEGKDDKPEPRKGKGMHAQFWGEVHPPPRAAPIKNQAIAAIKSLRVSKLHYVAMLSNPEDAHGGLLDGGATTSLRQAIDLSEWQAASQVTVHLASGETDSLRIAPSGILLAEPSELSKVHVAPIVALHQLIGLGFQVKWTKRGFTLRDPEGSPVRVTLVGGCPEVSKDLALSMIAKIEGAASVSKPNVNRLSGPLEVPVTALATALLAGDAPHPMRWTWLCELLGPQDGRILVKVLDETRVEAVGSKPRFNRRCRRTLSRSEGIVVVVGDPKAYVGTIPSGWQAIRLSHHEVRDAGIPAFLFELAQLGLIRQVVCTDLPSLFPAMCGGSQVPEAQPSSDALVLLRLLHLCGEADRGRKRAGFKVPPLFLCESDNDPQVQALLQASPFQNVRHGVVKSLMYHQHQCREYDGVGKGDASFTRHIANGHLPFRRDCATCLRGCDLSGPYANGNHEKLKKVRYCLHAVLTVPVLVSDILKQDYDYEPSDPGEGEQQDASNVQVEPFGNDGAELSVSAMKSSPPDVHDVPGVWEFPEEGFVEEELPKRVGDGDAISEDGGDDDDDDGAATGEVPLKEVRMLEVPYMITLPDKKAKTVTNALKEVLADLAYWGLPVRRVHTDKGAEFTNALWRQLLADHRIRRTTTVGSDFKANGRTEAHIGRVKGLTRALLAAASANDADWAFAMRHAVFSMRSQVFTILGFPQREPIPFYTKVWVRKKEWTLHLWAPRCLEARVMAPSESAPGGYVVHLQPSHASDVWDGLQGYFETTALIQGVKATEPVFEASGEVSVVPPDDVKKGMPVTEESSKAPAHSMPSGPSSRLRRKTPDPLYLDPPHAVRALVDSLEAISKDLLHRGLYDTASWTQVLRLLPHKPIRRGSVSALGSGAQYRSFGMFTHGGVLGVTTASRQFPHTQRYLLAVLRHHHPQATFTSFVVSVNCSSPLHRDYFNDPDSLNYVVGGAEHSGGGLWIEEGSEVAHAAAPGALHFREVAPRRWLPGMMWDTVGASFSFSPHRFHAGDSWSGHKYLLVAFTLKRCARASLPIVTELASADFPLPSCCPASDAGGGAHSKFSLSTLIGPPTSAQEPSSGAGLSTDEIDAESDFSEEASGLDSVGKVESELWFEAAEKVSFLRVEARSLSFCHDQETHLDEPHGSLVLVDGPVETCVEQGLEELNKARVNLRSMQAVSSSCSPVSEIFDARSEGIENLLAYYQVLSGPGESKNPSVARQVYLRGLGESSSAPDALVPDHEPPPLQTKTVSLDQVRRELVLWKPAISAEYDSLRVKGVLEPISEQQIAEWITQGRVVLRLPSKGVFTRKAVTGLRKARCVACGNHGPSAGDSAYEHRLLTYAGGIDASALRLSLAFISQHPDWEVWVTDVKTAFLNAKSSDGVESNLVEAKAEELIVLDPPRIFQLAGVVSKWERWLVKGALYGLDRSPRCWASLRDRTLKTVKVKIGDTVICLKQLVSEPNAWLLTASSGGIVGLLVVYVDDLMIGGVAKYASAILAEIRRKPKHWQANFYGCKQPFTALSTAEAELLGVLEGEFRGFQRVRPKEREESKDQSRSLHCYADTGTLAYRNGIEVPLEQLSDAQQHIFYTDEGFRLQRMHEDGVSEVD</sequence>
<feature type="compositionally biased region" description="Basic and acidic residues" evidence="1">
    <location>
        <begin position="839"/>
        <end position="849"/>
    </location>
</feature>
<dbReference type="PROSITE" id="PS50994">
    <property type="entry name" value="INTEGRASE"/>
    <property type="match status" value="1"/>
</dbReference>
<evidence type="ECO:0000259" key="2">
    <source>
        <dbReference type="PROSITE" id="PS50994"/>
    </source>
</evidence>
<feature type="compositionally biased region" description="Polar residues" evidence="1">
    <location>
        <begin position="52"/>
        <end position="67"/>
    </location>
</feature>
<feature type="region of interest" description="Disordered" evidence="1">
    <location>
        <begin position="2145"/>
        <end position="2180"/>
    </location>
</feature>
<evidence type="ECO:0000256" key="1">
    <source>
        <dbReference type="SAM" id="MobiDB-lite"/>
    </source>
</evidence>
<feature type="region of interest" description="Disordered" evidence="1">
    <location>
        <begin position="1555"/>
        <end position="1579"/>
    </location>
</feature>
<feature type="region of interest" description="Disordered" evidence="1">
    <location>
        <begin position="935"/>
        <end position="972"/>
    </location>
</feature>
<dbReference type="InterPro" id="IPR036397">
    <property type="entry name" value="RNaseH_sf"/>
</dbReference>
<feature type="domain" description="Integrase catalytic" evidence="2">
    <location>
        <begin position="1612"/>
        <end position="1785"/>
    </location>
</feature>
<feature type="compositionally biased region" description="Acidic residues" evidence="1">
    <location>
        <begin position="1624"/>
        <end position="1637"/>
    </location>
</feature>
<feature type="compositionally biased region" description="Polar residues" evidence="1">
    <location>
        <begin position="2145"/>
        <end position="2161"/>
    </location>
</feature>
<proteinExistence type="predicted"/>
<feature type="region of interest" description="Disordered" evidence="1">
    <location>
        <begin position="1055"/>
        <end position="1090"/>
    </location>
</feature>
<gene>
    <name evidence="3" type="ORF">AK812_SmicGene20931</name>
</gene>
<name>A0A1Q9DNQ5_SYMMI</name>
<dbReference type="InterPro" id="IPR012337">
    <property type="entry name" value="RNaseH-like_sf"/>
</dbReference>
<feature type="compositionally biased region" description="Basic and acidic residues" evidence="1">
    <location>
        <begin position="95"/>
        <end position="105"/>
    </location>
</feature>
<feature type="compositionally biased region" description="Acidic residues" evidence="1">
    <location>
        <begin position="1555"/>
        <end position="1566"/>
    </location>
</feature>
<dbReference type="Gene3D" id="3.30.420.10">
    <property type="entry name" value="Ribonuclease H-like superfamily/Ribonuclease H"/>
    <property type="match status" value="1"/>
</dbReference>
<feature type="compositionally biased region" description="Basic and acidic residues" evidence="1">
    <location>
        <begin position="122"/>
        <end position="132"/>
    </location>
</feature>